<name>D2QE30_SPILD</name>
<dbReference type="InterPro" id="IPR025590">
    <property type="entry name" value="DUF4348"/>
</dbReference>
<protein>
    <recommendedName>
        <fullName evidence="3">DUF4348 domain-containing protein</fullName>
    </recommendedName>
</protein>
<evidence type="ECO:0008006" key="3">
    <source>
        <dbReference type="Google" id="ProtNLM"/>
    </source>
</evidence>
<proteinExistence type="predicted"/>
<sequence>MEKILMILFLTFGFVIQQEKLENFSYQKQINEDFNSFCLKFSKDRQFQTERILFPLPIFTENEQGESVVKKITRKSWKHTDFVGLKKMNKKSSIDIEINSRANAKLTYSMEDTGVSVIHFFIKKDGKWYLLIRE</sequence>
<organism evidence="1 2">
    <name type="scientific">Spirosoma linguale (strain ATCC 33905 / DSM 74 / LMG 10896 / Claus 1)</name>
    <dbReference type="NCBI Taxonomy" id="504472"/>
    <lineage>
        <taxon>Bacteria</taxon>
        <taxon>Pseudomonadati</taxon>
        <taxon>Bacteroidota</taxon>
        <taxon>Cytophagia</taxon>
        <taxon>Cytophagales</taxon>
        <taxon>Cytophagaceae</taxon>
        <taxon>Spirosoma</taxon>
    </lineage>
</organism>
<dbReference type="EMBL" id="CP001769">
    <property type="protein sequence ID" value="ADB41246.1"/>
    <property type="molecule type" value="Genomic_DNA"/>
</dbReference>
<gene>
    <name evidence="1" type="ordered locus">Slin_5276</name>
</gene>
<dbReference type="AlphaFoldDB" id="D2QE30"/>
<evidence type="ECO:0000313" key="2">
    <source>
        <dbReference type="Proteomes" id="UP000002028"/>
    </source>
</evidence>
<reference evidence="1 2" key="1">
    <citation type="journal article" date="2010" name="Stand. Genomic Sci.">
        <title>Complete genome sequence of Spirosoma linguale type strain (1).</title>
        <authorList>
            <person name="Lail K."/>
            <person name="Sikorski J."/>
            <person name="Saunders E."/>
            <person name="Lapidus A."/>
            <person name="Glavina Del Rio T."/>
            <person name="Copeland A."/>
            <person name="Tice H."/>
            <person name="Cheng J.-F."/>
            <person name="Lucas S."/>
            <person name="Nolan M."/>
            <person name="Bruce D."/>
            <person name="Goodwin L."/>
            <person name="Pitluck S."/>
            <person name="Ivanova N."/>
            <person name="Mavromatis K."/>
            <person name="Ovchinnikova G."/>
            <person name="Pati A."/>
            <person name="Chen A."/>
            <person name="Palaniappan K."/>
            <person name="Land M."/>
            <person name="Hauser L."/>
            <person name="Chang Y.-J."/>
            <person name="Jeffries C.D."/>
            <person name="Chain P."/>
            <person name="Brettin T."/>
            <person name="Detter J.C."/>
            <person name="Schuetze A."/>
            <person name="Rohde M."/>
            <person name="Tindall B.J."/>
            <person name="Goeker M."/>
            <person name="Bristow J."/>
            <person name="Eisen J.A."/>
            <person name="Markowitz V."/>
            <person name="Hugenholtz P."/>
            <person name="Kyrpides N.C."/>
            <person name="Klenk H.-P."/>
            <person name="Chen F."/>
        </authorList>
    </citation>
    <scope>NUCLEOTIDE SEQUENCE [LARGE SCALE GENOMIC DNA]</scope>
    <source>
        <strain evidence="2">ATCC 33905 / DSM 74 / LMG 10896 / Claus 1</strain>
    </source>
</reference>
<keyword evidence="2" id="KW-1185">Reference proteome</keyword>
<evidence type="ECO:0000313" key="1">
    <source>
        <dbReference type="EMBL" id="ADB41246.1"/>
    </source>
</evidence>
<dbReference type="Gene3D" id="3.10.450.410">
    <property type="match status" value="1"/>
</dbReference>
<dbReference type="STRING" id="504472.Slin_5276"/>
<dbReference type="Pfam" id="PF14254">
    <property type="entry name" value="DUF4348"/>
    <property type="match status" value="1"/>
</dbReference>
<dbReference type="HOGENOM" id="CLU_1894875_0_0_10"/>
<dbReference type="KEGG" id="sli:Slin_5276"/>
<dbReference type="RefSeq" id="WP_012929746.1">
    <property type="nucleotide sequence ID" value="NC_013730.1"/>
</dbReference>
<dbReference type="Proteomes" id="UP000002028">
    <property type="component" value="Chromosome"/>
</dbReference>
<accession>D2QE30</accession>